<dbReference type="EMBL" id="JACWMS010000001">
    <property type="protein sequence ID" value="MBD1318526.1"/>
    <property type="molecule type" value="Genomic_DNA"/>
</dbReference>
<protein>
    <submittedName>
        <fullName evidence="2">Uncharacterized protein</fullName>
    </submittedName>
</protein>
<organism evidence="2 3">
    <name type="scientific">Gordonia hankookensis</name>
    <dbReference type="NCBI Taxonomy" id="589403"/>
    <lineage>
        <taxon>Bacteria</taxon>
        <taxon>Bacillati</taxon>
        <taxon>Actinomycetota</taxon>
        <taxon>Actinomycetes</taxon>
        <taxon>Mycobacteriales</taxon>
        <taxon>Gordoniaceae</taxon>
        <taxon>Gordonia</taxon>
    </lineage>
</organism>
<gene>
    <name evidence="2" type="ORF">IDF66_02925</name>
</gene>
<comment type="caution">
    <text evidence="2">The sequence shown here is derived from an EMBL/GenBank/DDBJ whole genome shotgun (WGS) entry which is preliminary data.</text>
</comment>
<accession>A0ABR7W7N9</accession>
<evidence type="ECO:0000313" key="3">
    <source>
        <dbReference type="Proteomes" id="UP000602395"/>
    </source>
</evidence>
<reference evidence="2 3" key="1">
    <citation type="submission" date="2020-09" db="EMBL/GenBank/DDBJ databases">
        <title>Novel species in genus Gordonia.</title>
        <authorList>
            <person name="Zhang G."/>
        </authorList>
    </citation>
    <scope>NUCLEOTIDE SEQUENCE [LARGE SCALE GENOMIC DNA]</scope>
    <source>
        <strain evidence="2 3">ON-33</strain>
    </source>
</reference>
<dbReference type="Proteomes" id="UP000602395">
    <property type="component" value="Unassembled WGS sequence"/>
</dbReference>
<evidence type="ECO:0000256" key="1">
    <source>
        <dbReference type="SAM" id="Coils"/>
    </source>
</evidence>
<feature type="coiled-coil region" evidence="1">
    <location>
        <begin position="12"/>
        <end position="42"/>
    </location>
</feature>
<keyword evidence="1" id="KW-0175">Coiled coil</keyword>
<sequence>MSLLASKERTAATALRSEARRLERLADDLERTATIAEQAAAEMLTDDLDEVTS</sequence>
<evidence type="ECO:0000313" key="2">
    <source>
        <dbReference type="EMBL" id="MBD1318526.1"/>
    </source>
</evidence>
<keyword evidence="3" id="KW-1185">Reference proteome</keyword>
<name>A0ABR7W7N9_9ACTN</name>
<dbReference type="RefSeq" id="WP_190265664.1">
    <property type="nucleotide sequence ID" value="NZ_BAABAD010000003.1"/>
</dbReference>
<proteinExistence type="predicted"/>